<dbReference type="OrthoDB" id="9785326at2"/>
<dbReference type="PANTHER" id="PTHR30035:SF3">
    <property type="entry name" value="INTERMEMBRANE PHOSPHOLIPID TRANSPORT SYSTEM LIPOPROTEIN MLAA"/>
    <property type="match status" value="1"/>
</dbReference>
<comment type="similarity">
    <text evidence="1">Belongs to the MlaA family.</text>
</comment>
<name>A0A432ZPM6_9GAMM</name>
<evidence type="ECO:0000313" key="5">
    <source>
        <dbReference type="Proteomes" id="UP000287996"/>
    </source>
</evidence>
<keyword evidence="2" id="KW-0732">Signal</keyword>
<reference evidence="4 5" key="1">
    <citation type="journal article" date="2011" name="Front. Microbiol.">
        <title>Genomic signatures of strain selection and enhancement in Bacillus atrophaeus var. globigii, a historical biowarfare simulant.</title>
        <authorList>
            <person name="Gibbons H.S."/>
            <person name="Broomall S.M."/>
            <person name="McNew L.A."/>
            <person name="Daligault H."/>
            <person name="Chapman C."/>
            <person name="Bruce D."/>
            <person name="Karavis M."/>
            <person name="Krepps M."/>
            <person name="McGregor P.A."/>
            <person name="Hong C."/>
            <person name="Park K.H."/>
            <person name="Akmal A."/>
            <person name="Feldman A."/>
            <person name="Lin J.S."/>
            <person name="Chang W.E."/>
            <person name="Higgs B.W."/>
            <person name="Demirev P."/>
            <person name="Lindquist J."/>
            <person name="Liem A."/>
            <person name="Fochler E."/>
            <person name="Read T.D."/>
            <person name="Tapia R."/>
            <person name="Johnson S."/>
            <person name="Bishop-Lilly K.A."/>
            <person name="Detter C."/>
            <person name="Han C."/>
            <person name="Sozhamannan S."/>
            <person name="Rosenzweig C.N."/>
            <person name="Skowronski E.W."/>
        </authorList>
    </citation>
    <scope>NUCLEOTIDE SEQUENCE [LARGE SCALE GENOMIC DNA]</scope>
    <source>
        <strain evidence="4 5">CC-PW-9</strain>
    </source>
</reference>
<keyword evidence="5" id="KW-1185">Reference proteome</keyword>
<dbReference type="InterPro" id="IPR007428">
    <property type="entry name" value="MlaA"/>
</dbReference>
<dbReference type="AlphaFoldDB" id="A0A432ZPM6"/>
<feature type="compositionally biased region" description="Acidic residues" evidence="3">
    <location>
        <begin position="224"/>
        <end position="246"/>
    </location>
</feature>
<organism evidence="4 5">
    <name type="scientific">Idiomarina tyrosinivorans</name>
    <dbReference type="NCBI Taxonomy" id="1445662"/>
    <lineage>
        <taxon>Bacteria</taxon>
        <taxon>Pseudomonadati</taxon>
        <taxon>Pseudomonadota</taxon>
        <taxon>Gammaproteobacteria</taxon>
        <taxon>Alteromonadales</taxon>
        <taxon>Idiomarinaceae</taxon>
        <taxon>Idiomarina</taxon>
    </lineage>
</organism>
<proteinExistence type="inferred from homology"/>
<evidence type="ECO:0000256" key="2">
    <source>
        <dbReference type="ARBA" id="ARBA00022729"/>
    </source>
</evidence>
<dbReference type="Proteomes" id="UP000287996">
    <property type="component" value="Unassembled WGS sequence"/>
</dbReference>
<dbReference type="PRINTS" id="PR01805">
    <property type="entry name" value="VACJLIPOPROT"/>
</dbReference>
<evidence type="ECO:0000256" key="1">
    <source>
        <dbReference type="ARBA" id="ARBA00010634"/>
    </source>
</evidence>
<dbReference type="RefSeq" id="WP_126842294.1">
    <property type="nucleotide sequence ID" value="NZ_PIQH01000008.1"/>
</dbReference>
<dbReference type="GO" id="GO:0120010">
    <property type="term" value="P:intermembrane phospholipid transfer"/>
    <property type="evidence" value="ECO:0007669"/>
    <property type="project" value="TreeGrafter"/>
</dbReference>
<feature type="region of interest" description="Disordered" evidence="3">
    <location>
        <begin position="223"/>
        <end position="246"/>
    </location>
</feature>
<evidence type="ECO:0008006" key="6">
    <source>
        <dbReference type="Google" id="ProtNLM"/>
    </source>
</evidence>
<protein>
    <recommendedName>
        <fullName evidence="6">ABC transporter</fullName>
    </recommendedName>
</protein>
<dbReference type="PROSITE" id="PS51257">
    <property type="entry name" value="PROKAR_LIPOPROTEIN"/>
    <property type="match status" value="1"/>
</dbReference>
<evidence type="ECO:0000256" key="3">
    <source>
        <dbReference type="SAM" id="MobiDB-lite"/>
    </source>
</evidence>
<dbReference type="GO" id="GO:0016020">
    <property type="term" value="C:membrane"/>
    <property type="evidence" value="ECO:0007669"/>
    <property type="project" value="InterPro"/>
</dbReference>
<gene>
    <name evidence="4" type="ORF">CWI84_09155</name>
</gene>
<sequence>MKKFLIILGVVMLSACSSTPDDQYVDQRDPFEDVNRDMWEFNRDLDEAVIKPAADVYDEIPEPVRRSLYTMMDNLDEPSSMVNNLLQGKVADAGISLGRFLLNSTVGLLGLFDVATPLGLDKRQEGFGEVLASWGVGNGPYLMLPVIGPTVPTDRGGDVADGQYFPFPLLSWPIDLARYTIKGLDARIELRKQERVLNNALDPYTFVKEAYFQNWRNRVYDGQVPDDEMGDDFSGADDEPDESVDN</sequence>
<dbReference type="PANTHER" id="PTHR30035">
    <property type="entry name" value="LIPOPROTEIN VACJ-RELATED"/>
    <property type="match status" value="1"/>
</dbReference>
<dbReference type="Pfam" id="PF04333">
    <property type="entry name" value="MlaA"/>
    <property type="match status" value="1"/>
</dbReference>
<evidence type="ECO:0000313" key="4">
    <source>
        <dbReference type="EMBL" id="RUO79786.1"/>
    </source>
</evidence>
<accession>A0A432ZPM6</accession>
<comment type="caution">
    <text evidence="4">The sequence shown here is derived from an EMBL/GenBank/DDBJ whole genome shotgun (WGS) entry which is preliminary data.</text>
</comment>
<dbReference type="EMBL" id="PIQH01000008">
    <property type="protein sequence ID" value="RUO79786.1"/>
    <property type="molecule type" value="Genomic_DNA"/>
</dbReference>